<accession>A0A1G8SCP9</accession>
<evidence type="ECO:0000313" key="3">
    <source>
        <dbReference type="EMBL" id="SDJ27036.1"/>
    </source>
</evidence>
<evidence type="ECO:0000313" key="4">
    <source>
        <dbReference type="Proteomes" id="UP000199225"/>
    </source>
</evidence>
<keyword evidence="1" id="KW-0472">Membrane</keyword>
<sequence length="286" mass="32684">MATLISLFIYNNQDYPWAAYLLILAVDIALLLLFHFYNKKAKNLDRSSAIAYLSSLFFTGSGLAYAGSYILAWFYFILIQIAMPIGIYRFSDAGDNFIAGMGVAFIVLVFIQANQSSKKAKGHAKLAKEKNFKKHNKETRDNYFDNAVLYISNGFHLAIDTNFAMHFQDVMAKILTETESHVFLHPTVFKELEGLKKNKNKIVRQNAQLGFDIIENFQRTNRLQWTRRPNQNSHFKNPDEQIINGVLNEINHGTRLVFASHDKGARILARSLDIAVLEPLKMKKVN</sequence>
<dbReference type="AlphaFoldDB" id="A0A1G8SCP9"/>
<proteinExistence type="predicted"/>
<keyword evidence="4" id="KW-1185">Reference proteome</keyword>
<keyword evidence="1" id="KW-0812">Transmembrane</keyword>
<dbReference type="InterPro" id="IPR002716">
    <property type="entry name" value="PIN_dom"/>
</dbReference>
<dbReference type="RefSeq" id="WP_093193138.1">
    <property type="nucleotide sequence ID" value="NZ_FNEV01000003.1"/>
</dbReference>
<feature type="domain" description="PIN" evidence="2">
    <location>
        <begin position="159"/>
        <end position="276"/>
    </location>
</feature>
<keyword evidence="1" id="KW-1133">Transmembrane helix</keyword>
<feature type="transmembrane region" description="Helical" evidence="1">
    <location>
        <begin position="97"/>
        <end position="113"/>
    </location>
</feature>
<dbReference type="OrthoDB" id="2676585at2"/>
<name>A0A1G8SCP9_9BACI</name>
<protein>
    <submittedName>
        <fullName evidence="3">PIN domain-containing protein</fullName>
    </submittedName>
</protein>
<gene>
    <name evidence="3" type="ORF">SAMN04490247_1386</name>
</gene>
<dbReference type="Gene3D" id="3.40.50.1010">
    <property type="entry name" value="5'-nuclease"/>
    <property type="match status" value="1"/>
</dbReference>
<feature type="transmembrane region" description="Helical" evidence="1">
    <location>
        <begin position="17"/>
        <end position="37"/>
    </location>
</feature>
<evidence type="ECO:0000259" key="2">
    <source>
        <dbReference type="Pfam" id="PF13638"/>
    </source>
</evidence>
<dbReference type="Pfam" id="PF13638">
    <property type="entry name" value="PIN_4"/>
    <property type="match status" value="1"/>
</dbReference>
<dbReference type="EMBL" id="FNEV01000003">
    <property type="protein sequence ID" value="SDJ27036.1"/>
    <property type="molecule type" value="Genomic_DNA"/>
</dbReference>
<reference evidence="4" key="1">
    <citation type="submission" date="2016-10" db="EMBL/GenBank/DDBJ databases">
        <authorList>
            <person name="Varghese N."/>
            <person name="Submissions S."/>
        </authorList>
    </citation>
    <scope>NUCLEOTIDE SEQUENCE [LARGE SCALE GENOMIC DNA]</scope>
    <source>
        <strain evidence="4">DSM 4771</strain>
    </source>
</reference>
<dbReference type="Proteomes" id="UP000199225">
    <property type="component" value="Unassembled WGS sequence"/>
</dbReference>
<organism evidence="3 4">
    <name type="scientific">Salimicrobium halophilum</name>
    <dbReference type="NCBI Taxonomy" id="86666"/>
    <lineage>
        <taxon>Bacteria</taxon>
        <taxon>Bacillati</taxon>
        <taxon>Bacillota</taxon>
        <taxon>Bacilli</taxon>
        <taxon>Bacillales</taxon>
        <taxon>Bacillaceae</taxon>
        <taxon>Salimicrobium</taxon>
    </lineage>
</organism>
<evidence type="ECO:0000256" key="1">
    <source>
        <dbReference type="SAM" id="Phobius"/>
    </source>
</evidence>
<dbReference type="STRING" id="86666.SAMN04490247_1386"/>